<reference evidence="1 2" key="1">
    <citation type="journal article" date="2016" name="Nat. Commun.">
        <title>Thousands of microbial genomes shed light on interconnected biogeochemical processes in an aquifer system.</title>
        <authorList>
            <person name="Anantharaman K."/>
            <person name="Brown C.T."/>
            <person name="Hug L.A."/>
            <person name="Sharon I."/>
            <person name="Castelle C.J."/>
            <person name="Probst A.J."/>
            <person name="Thomas B.C."/>
            <person name="Singh A."/>
            <person name="Wilkins M.J."/>
            <person name="Karaoz U."/>
            <person name="Brodie E.L."/>
            <person name="Williams K.H."/>
            <person name="Hubbard S.S."/>
            <person name="Banfield J.F."/>
        </authorList>
    </citation>
    <scope>NUCLEOTIDE SEQUENCE [LARGE SCALE GENOMIC DNA]</scope>
</reference>
<organism evidence="1 2">
    <name type="scientific">Candidatus Kaiserbacteria bacterium RIFCSPHIGHO2_01_FULL_54_36b</name>
    <dbReference type="NCBI Taxonomy" id="1798483"/>
    <lineage>
        <taxon>Bacteria</taxon>
        <taxon>Candidatus Kaiseribacteriota</taxon>
    </lineage>
</organism>
<name>A0A1F6CHF9_9BACT</name>
<proteinExistence type="predicted"/>
<dbReference type="AlphaFoldDB" id="A0A1F6CHF9"/>
<protein>
    <submittedName>
        <fullName evidence="1">Uncharacterized protein</fullName>
    </submittedName>
</protein>
<evidence type="ECO:0000313" key="1">
    <source>
        <dbReference type="EMBL" id="OGG48568.1"/>
    </source>
</evidence>
<evidence type="ECO:0000313" key="2">
    <source>
        <dbReference type="Proteomes" id="UP000176445"/>
    </source>
</evidence>
<comment type="caution">
    <text evidence="1">The sequence shown here is derived from an EMBL/GenBank/DDBJ whole genome shotgun (WGS) entry which is preliminary data.</text>
</comment>
<sequence>MSTEMTTEELSAFYDNLSRLVAEGDEDEAQEYLEHHIQRLPEELKNEILGTMFLKALVDEAKETETIARIQEEGMTAIKALEVLKKELEIEEKGENP</sequence>
<accession>A0A1F6CHF9</accession>
<dbReference type="EMBL" id="MFKW01000087">
    <property type="protein sequence ID" value="OGG48568.1"/>
    <property type="molecule type" value="Genomic_DNA"/>
</dbReference>
<gene>
    <name evidence="1" type="ORF">A2704_00500</name>
</gene>
<dbReference type="Proteomes" id="UP000176445">
    <property type="component" value="Unassembled WGS sequence"/>
</dbReference>